<evidence type="ECO:0000256" key="1">
    <source>
        <dbReference type="ARBA" id="ARBA00004442"/>
    </source>
</evidence>
<keyword evidence="7" id="KW-0998">Cell outer membrane</keyword>
<comment type="subcellular location">
    <subcellularLocation>
        <location evidence="1">Cell outer membrane</location>
    </subcellularLocation>
</comment>
<dbReference type="Gene3D" id="1.20.1600.10">
    <property type="entry name" value="Outer membrane efflux proteins (OEP)"/>
    <property type="match status" value="1"/>
</dbReference>
<feature type="domain" description="Cds6 C-terminal" evidence="9">
    <location>
        <begin position="507"/>
        <end position="607"/>
    </location>
</feature>
<feature type="chain" id="PRO_5028986813" evidence="8">
    <location>
        <begin position="21"/>
        <end position="614"/>
    </location>
</feature>
<proteinExistence type="inferred from homology"/>
<dbReference type="Pfam" id="PF24125">
    <property type="entry name" value="Cds6_C"/>
    <property type="match status" value="1"/>
</dbReference>
<keyword evidence="4" id="KW-1134">Transmembrane beta strand</keyword>
<dbReference type="PANTHER" id="PTHR30026:SF22">
    <property type="entry name" value="OUTER MEMBRANE EFFLUX PROTEIN"/>
    <property type="match status" value="1"/>
</dbReference>
<keyword evidence="6" id="KW-0472">Membrane</keyword>
<protein>
    <submittedName>
        <fullName evidence="10">Channel protein TolC</fullName>
    </submittedName>
</protein>
<organism evidence="10 11">
    <name type="scientific">Iodobacter fluviatilis</name>
    <dbReference type="NCBI Taxonomy" id="537"/>
    <lineage>
        <taxon>Bacteria</taxon>
        <taxon>Pseudomonadati</taxon>
        <taxon>Pseudomonadota</taxon>
        <taxon>Betaproteobacteria</taxon>
        <taxon>Neisseriales</taxon>
        <taxon>Chitinibacteraceae</taxon>
        <taxon>Iodobacter</taxon>
    </lineage>
</organism>
<dbReference type="Proteomes" id="UP000515917">
    <property type="component" value="Chromosome"/>
</dbReference>
<dbReference type="Pfam" id="PF02321">
    <property type="entry name" value="OEP"/>
    <property type="match status" value="2"/>
</dbReference>
<dbReference type="InterPro" id="IPR051906">
    <property type="entry name" value="TolC-like"/>
</dbReference>
<keyword evidence="5" id="KW-0812">Transmembrane</keyword>
<evidence type="ECO:0000256" key="7">
    <source>
        <dbReference type="ARBA" id="ARBA00023237"/>
    </source>
</evidence>
<keyword evidence="3" id="KW-0813">Transport</keyword>
<evidence type="ECO:0000256" key="4">
    <source>
        <dbReference type="ARBA" id="ARBA00022452"/>
    </source>
</evidence>
<dbReference type="AlphaFoldDB" id="A0A7G3G984"/>
<dbReference type="KEGG" id="ifl:C1H71_09130"/>
<dbReference type="SUPFAM" id="SSF56954">
    <property type="entry name" value="Outer membrane efflux proteins (OEP)"/>
    <property type="match status" value="1"/>
</dbReference>
<keyword evidence="11" id="KW-1185">Reference proteome</keyword>
<evidence type="ECO:0000256" key="6">
    <source>
        <dbReference type="ARBA" id="ARBA00023136"/>
    </source>
</evidence>
<gene>
    <name evidence="10" type="ORF">C1H71_09130</name>
</gene>
<evidence type="ECO:0000256" key="8">
    <source>
        <dbReference type="SAM" id="SignalP"/>
    </source>
</evidence>
<dbReference type="GO" id="GO:1990281">
    <property type="term" value="C:efflux pump complex"/>
    <property type="evidence" value="ECO:0007669"/>
    <property type="project" value="TreeGrafter"/>
</dbReference>
<evidence type="ECO:0000256" key="3">
    <source>
        <dbReference type="ARBA" id="ARBA00022448"/>
    </source>
</evidence>
<dbReference type="EMBL" id="CP025781">
    <property type="protein sequence ID" value="QBC43692.1"/>
    <property type="molecule type" value="Genomic_DNA"/>
</dbReference>
<evidence type="ECO:0000256" key="5">
    <source>
        <dbReference type="ARBA" id="ARBA00022692"/>
    </source>
</evidence>
<dbReference type="PANTHER" id="PTHR30026">
    <property type="entry name" value="OUTER MEMBRANE PROTEIN TOLC"/>
    <property type="match status" value="1"/>
</dbReference>
<dbReference type="GO" id="GO:0015288">
    <property type="term" value="F:porin activity"/>
    <property type="evidence" value="ECO:0007669"/>
    <property type="project" value="TreeGrafter"/>
</dbReference>
<accession>A0A7G3G984</accession>
<feature type="signal peptide" evidence="8">
    <location>
        <begin position="1"/>
        <end position="20"/>
    </location>
</feature>
<dbReference type="GO" id="GO:0009279">
    <property type="term" value="C:cell outer membrane"/>
    <property type="evidence" value="ECO:0007669"/>
    <property type="project" value="UniProtKB-SubCell"/>
</dbReference>
<sequence length="614" mass="68223">MKEKLCLAVALALCSIGVQAAAPASLQEAAERAISNNPELRARWFEFKASVEDVSAARGGYMPQVDFQAFAGREWEKRPSGDTGGFNHPGASLTLRQMLFDGFATSNEVQRLGYARLTRYYELLSSSDQIAFETVRAYQDVLRYRELVALAQDNFALHKEILGQIEERVKAGVGRRVDLEQASGRLALAESNWLTDLSNLHDVSARFQRIVGEAPAAALAPSQDLRTALPKEGDIALATALKQNPGFLAAVSNIRSARSDAETRKANNYPKLELVAKQALDRDRDGISGTFQDRTIQLNLNYNLFSGGRDSARTRGAVEKLNTAYELRDKTCRDIRQTTQIAWNDVRRLNEQMKFLDQHQLSTEKSRDAYRKQFDIGQRTLLDLLDTENELFTAKRAVVNAVNDLKTSEAGVLTQMHQLLAALKLAPLETAVPEALDDNQLDDERVRCSAEMPKEYTMDRDAAMANRPSLAPAAVTTAPVAVTAAPEAAKDVPVGKELAQFGIDLADKWSKAWAEKRTDDYLAFYADSFVPSNGMSADKWKAFRRTRVGKQGDITITLSNMKLRQLNDTQAEATFSQSYKSKDYTDVVQKTLDMVKQGGQWKIKAEKVTSGRAY</sequence>
<dbReference type="SUPFAM" id="SSF54427">
    <property type="entry name" value="NTF2-like"/>
    <property type="match status" value="1"/>
</dbReference>
<keyword evidence="8" id="KW-0732">Signal</keyword>
<evidence type="ECO:0000259" key="9">
    <source>
        <dbReference type="Pfam" id="PF24125"/>
    </source>
</evidence>
<dbReference type="GO" id="GO:0015562">
    <property type="term" value="F:efflux transmembrane transporter activity"/>
    <property type="evidence" value="ECO:0007669"/>
    <property type="project" value="InterPro"/>
</dbReference>
<dbReference type="InterPro" id="IPR003423">
    <property type="entry name" value="OMP_efflux"/>
</dbReference>
<evidence type="ECO:0000256" key="2">
    <source>
        <dbReference type="ARBA" id="ARBA00007613"/>
    </source>
</evidence>
<dbReference type="NCBIfam" id="TIGR01844">
    <property type="entry name" value="type_I_sec_TolC"/>
    <property type="match status" value="1"/>
</dbReference>
<dbReference type="InterPro" id="IPR010130">
    <property type="entry name" value="T1SS_OMP_TolC"/>
</dbReference>
<dbReference type="InterPro" id="IPR056203">
    <property type="entry name" value="Cds6_C"/>
</dbReference>
<name>A0A7G3G984_9NEIS</name>
<comment type="similarity">
    <text evidence="2">Belongs to the outer membrane factor (OMF) (TC 1.B.17) family.</text>
</comment>
<dbReference type="InterPro" id="IPR032710">
    <property type="entry name" value="NTF2-like_dom_sf"/>
</dbReference>
<evidence type="ECO:0000313" key="11">
    <source>
        <dbReference type="Proteomes" id="UP000515917"/>
    </source>
</evidence>
<evidence type="ECO:0000313" key="10">
    <source>
        <dbReference type="EMBL" id="QBC43692.1"/>
    </source>
</evidence>
<reference evidence="10 11" key="1">
    <citation type="submission" date="2018-01" db="EMBL/GenBank/DDBJ databases">
        <title>Genome sequence of Iodobacter sp. strain PCH194 isolated from Indian Trans-Himalaya.</title>
        <authorList>
            <person name="Kumar V."/>
            <person name="Thakur V."/>
            <person name="Kumar S."/>
            <person name="Singh D."/>
        </authorList>
    </citation>
    <scope>NUCLEOTIDE SEQUENCE [LARGE SCALE GENOMIC DNA]</scope>
    <source>
        <strain evidence="10 11">PCH194</strain>
    </source>
</reference>
<dbReference type="RefSeq" id="WP_130106269.1">
    <property type="nucleotide sequence ID" value="NZ_CP025781.1"/>
</dbReference>
<dbReference type="Gene3D" id="3.10.450.50">
    <property type="match status" value="1"/>
</dbReference>